<evidence type="ECO:0000256" key="2">
    <source>
        <dbReference type="ARBA" id="ARBA00023043"/>
    </source>
</evidence>
<dbReference type="Pfam" id="PF12796">
    <property type="entry name" value="Ank_2"/>
    <property type="match status" value="2"/>
</dbReference>
<protein>
    <submittedName>
        <fullName evidence="4">Ankyrin repeat protein</fullName>
    </submittedName>
</protein>
<dbReference type="InterPro" id="IPR002110">
    <property type="entry name" value="Ankyrin_rpt"/>
</dbReference>
<reference evidence="4 5" key="1">
    <citation type="submission" date="2024-01" db="EMBL/GenBank/DDBJ databases">
        <title>Complete genome of Cladobotryum mycophilum ATHUM6906.</title>
        <authorList>
            <person name="Christinaki A.C."/>
            <person name="Myridakis A.I."/>
            <person name="Kouvelis V.N."/>
        </authorList>
    </citation>
    <scope>NUCLEOTIDE SEQUENCE [LARGE SCALE GENOMIC DNA]</scope>
    <source>
        <strain evidence="4 5">ATHUM6906</strain>
    </source>
</reference>
<name>A0ABR0T1F7_9HYPO</name>
<keyword evidence="5" id="KW-1185">Reference proteome</keyword>
<dbReference type="PANTHER" id="PTHR24198:SF165">
    <property type="entry name" value="ANKYRIN REPEAT-CONTAINING PROTEIN-RELATED"/>
    <property type="match status" value="1"/>
</dbReference>
<dbReference type="SUPFAM" id="SSF48403">
    <property type="entry name" value="Ankyrin repeat"/>
    <property type="match status" value="1"/>
</dbReference>
<gene>
    <name evidence="4" type="ORF">PT974_00446</name>
</gene>
<dbReference type="Proteomes" id="UP001338125">
    <property type="component" value="Unassembled WGS sequence"/>
</dbReference>
<evidence type="ECO:0000256" key="3">
    <source>
        <dbReference type="PROSITE-ProRule" id="PRU00023"/>
    </source>
</evidence>
<dbReference type="PROSITE" id="PS50297">
    <property type="entry name" value="ANK_REP_REGION"/>
    <property type="match status" value="1"/>
</dbReference>
<dbReference type="PROSITE" id="PS50088">
    <property type="entry name" value="ANK_REPEAT"/>
    <property type="match status" value="1"/>
</dbReference>
<evidence type="ECO:0000313" key="5">
    <source>
        <dbReference type="Proteomes" id="UP001338125"/>
    </source>
</evidence>
<dbReference type="SMART" id="SM00248">
    <property type="entry name" value="ANK"/>
    <property type="match status" value="6"/>
</dbReference>
<dbReference type="InterPro" id="IPR036770">
    <property type="entry name" value="Ankyrin_rpt-contain_sf"/>
</dbReference>
<sequence>MEISQQIISGEARVHNGDRFYKYVSTETMTTNEHDVRAEPNNKCLEDPAQVNQLCMALLNLAWRDELDKVRERIKAEFDRRVWGPGYLGFPKSFRYTFKKLIRRLGRAWSARGPPPHLRRSYLKLFQAIIAGDCETIEKLIKDRFSRFRAESTMPKFVQVTALFLAIGFSQLEPLRLLLKRGVDTNGKGPENCTILHRAVFRNILEIVRDVIGVMPNIDVKDDKGQTPLSANLDAKHREVLLLLSENKADPDQAGLDGIPILCQAAKDGLADNIQLLLELKASHSIKGKFGRAPLHEAADSGHLECVKVLIDAGADINAISDPGETGDAGQTPLDMAIRKKRHDIVQLLREKDPQKVEKEAERGRSVPPLHVVDPFPISDIIFVTVKEFSRRFARGPFPDFNDGFFGGWGNQTPFTTRGL</sequence>
<dbReference type="Gene3D" id="1.25.40.20">
    <property type="entry name" value="Ankyrin repeat-containing domain"/>
    <property type="match status" value="1"/>
</dbReference>
<feature type="repeat" description="ANK" evidence="3">
    <location>
        <begin position="290"/>
        <end position="322"/>
    </location>
</feature>
<comment type="caution">
    <text evidence="4">The sequence shown here is derived from an EMBL/GenBank/DDBJ whole genome shotgun (WGS) entry which is preliminary data.</text>
</comment>
<proteinExistence type="predicted"/>
<organism evidence="4 5">
    <name type="scientific">Cladobotryum mycophilum</name>
    <dbReference type="NCBI Taxonomy" id="491253"/>
    <lineage>
        <taxon>Eukaryota</taxon>
        <taxon>Fungi</taxon>
        <taxon>Dikarya</taxon>
        <taxon>Ascomycota</taxon>
        <taxon>Pezizomycotina</taxon>
        <taxon>Sordariomycetes</taxon>
        <taxon>Hypocreomycetidae</taxon>
        <taxon>Hypocreales</taxon>
        <taxon>Hypocreaceae</taxon>
        <taxon>Cladobotryum</taxon>
    </lineage>
</organism>
<dbReference type="PANTHER" id="PTHR24198">
    <property type="entry name" value="ANKYRIN REPEAT AND PROTEIN KINASE DOMAIN-CONTAINING PROTEIN"/>
    <property type="match status" value="1"/>
</dbReference>
<accession>A0ABR0T1F7</accession>
<dbReference type="EMBL" id="JAVFKD010000001">
    <property type="protein sequence ID" value="KAK5998074.1"/>
    <property type="molecule type" value="Genomic_DNA"/>
</dbReference>
<keyword evidence="2 3" id="KW-0040">ANK repeat</keyword>
<evidence type="ECO:0000313" key="4">
    <source>
        <dbReference type="EMBL" id="KAK5998074.1"/>
    </source>
</evidence>
<evidence type="ECO:0000256" key="1">
    <source>
        <dbReference type="ARBA" id="ARBA00022737"/>
    </source>
</evidence>
<keyword evidence="1" id="KW-0677">Repeat</keyword>